<dbReference type="PATRIC" id="fig|1256908.3.peg.191"/>
<dbReference type="AlphaFoldDB" id="U2Q6X8"/>
<reference evidence="2 3" key="1">
    <citation type="submission" date="2013-06" db="EMBL/GenBank/DDBJ databases">
        <authorList>
            <person name="Weinstock G."/>
            <person name="Sodergren E."/>
            <person name="Lobos E.A."/>
            <person name="Fulton L."/>
            <person name="Fulton R."/>
            <person name="Courtney L."/>
            <person name="Fronick C."/>
            <person name="O'Laughlin M."/>
            <person name="Godfrey J."/>
            <person name="Wilson R.M."/>
            <person name="Miner T."/>
            <person name="Farmer C."/>
            <person name="Delehaunty K."/>
            <person name="Cordes M."/>
            <person name="Minx P."/>
            <person name="Tomlinson C."/>
            <person name="Chen J."/>
            <person name="Wollam A."/>
            <person name="Pepin K.H."/>
            <person name="Bhonagiri V."/>
            <person name="Zhang X."/>
            <person name="Warren W."/>
            <person name="Mitreva M."/>
            <person name="Mardis E.R."/>
            <person name="Wilson R.K."/>
        </authorList>
    </citation>
    <scope>NUCLEOTIDE SEQUENCE [LARGE SCALE GENOMIC DNA]</scope>
    <source>
        <strain evidence="2 3">ATCC 29099</strain>
    </source>
</reference>
<dbReference type="EMBL" id="AWVJ01000013">
    <property type="protein sequence ID" value="ERK52126.1"/>
    <property type="molecule type" value="Genomic_DNA"/>
</dbReference>
<keyword evidence="3" id="KW-1185">Reference proteome</keyword>
<comment type="caution">
    <text evidence="2">The sequence shown here is derived from an EMBL/GenBank/DDBJ whole genome shotgun (WGS) entry which is preliminary data.</text>
</comment>
<evidence type="ECO:0000313" key="2">
    <source>
        <dbReference type="EMBL" id="ERK52126.1"/>
    </source>
</evidence>
<protein>
    <recommendedName>
        <fullName evidence="1">Transposase IS66 central domain-containing protein</fullName>
    </recommendedName>
</protein>
<dbReference type="InterPro" id="IPR004291">
    <property type="entry name" value="Transposase_IS66_central"/>
</dbReference>
<organism evidence="2 3">
    <name type="scientific">Eubacterium ramulus ATCC 29099</name>
    <dbReference type="NCBI Taxonomy" id="1256908"/>
    <lineage>
        <taxon>Bacteria</taxon>
        <taxon>Bacillati</taxon>
        <taxon>Bacillota</taxon>
        <taxon>Clostridia</taxon>
        <taxon>Eubacteriales</taxon>
        <taxon>Eubacteriaceae</taxon>
        <taxon>Eubacterium</taxon>
    </lineage>
</organism>
<evidence type="ECO:0000259" key="1">
    <source>
        <dbReference type="Pfam" id="PF03050"/>
    </source>
</evidence>
<accession>U2Q6X8</accession>
<sequence>MCFTHLRRAFVDALPKDVHNPAATKPAEAILRLNKIFSIEEELSSLTPENRKKQRIIREQSELENFWSWAEKNAVGELPKSKL</sequence>
<dbReference type="Pfam" id="PF03050">
    <property type="entry name" value="DDE_Tnp_IS66"/>
    <property type="match status" value="1"/>
</dbReference>
<proteinExistence type="predicted"/>
<dbReference type="Proteomes" id="UP000016608">
    <property type="component" value="Unassembled WGS sequence"/>
</dbReference>
<dbReference type="eggNOG" id="COG4974">
    <property type="taxonomic scope" value="Bacteria"/>
</dbReference>
<gene>
    <name evidence="2" type="ORF">HMPREF0373_00220</name>
</gene>
<name>U2Q6X8_EUBRA</name>
<feature type="domain" description="Transposase IS66 central" evidence="1">
    <location>
        <begin position="1"/>
        <end position="83"/>
    </location>
</feature>
<evidence type="ECO:0000313" key="3">
    <source>
        <dbReference type="Proteomes" id="UP000016608"/>
    </source>
</evidence>
<dbReference type="HOGENOM" id="CLU_2537537_0_0_9"/>